<sequence>MALQTNVLRDGAWVTETVSLQTILQRQTVSKGPRKQPISKPPHCGLLTQTVVESPLVSFILPVKLRSGRQNDIAFIGDHYVEIREFQQDEHESSLLPVIRKNDFGARIRNAAVVGSREDGIKQEEVEKPADAPLLGTPAQDRTASMPAIPPELLLLVLDNGDCVFLFVGPRSDGAPEFVASRFQNPKGTFLPPGFHLAVDPSSRYMALGCAENFFAVYELESRQTMGDRYRNGAPLKPVRSFRGRGLRGIIHKMVFLYPGAEPSGHVILLLIIVQNGKSRMVIYEWALGQDLQTVLDQEKSGHRMPLDNRMPLLIIPLMVQSSFMAVSSDHIAVCSQTLQGQPTFSGFEIDPHAATTNHHGRGEPLWTAWARPFRLREHWRGGNDCFYLAREDGVVEFIEADQEDNGEVLLRSSIVMDRFNTNISSAFACFPDQWGDILVMGGDSCLGGLWRCNARKPPVLLIALPNWSPTVDLIATEEFIEGDQQIGANGQPLDGPAGKWLTKPDRVFGTSGRGTKASITEFRNGLEASIMVDIDITVVSSETSAKFTFAEMLADVPAGSSPCFSVSDAFVAERTIAVSFHVDARFQIRVFKLDDASLTLNRERTIESIQGEVTCLALSTAYGLLAGLWHDGQPWLARWSLNDGAEHETMRLREVLAFAPEMEAICSIVSFPGVTVLGMRSGEVNRSTLLFIDPDSGEELARPTDKDGNTLDFVSGLGKDGDRIFGLADWKYKKDKNTWYFVLVTTKAGRLLVLSVESMDATAPADGRRMFRYWTRFKKPLDRPVYSVLATGEELVYCVGSTLHFDIMDTVQRKLKSVHSVDLGSPANSLQRVNGKILALTVKNSLEIIEPPQMGDTTIVEPGGLRHSDTRSRKTIDMVDIAVAQPDHSPSSIVLVATQECQVAGLWVPWQVAKQDCKTLLLAQQLPASIRRFCRARIRPAWSRSGREPQYGRLVSTPDDGELLGACLDGSMQHLTLLSLEGWRFLRFVQNLAQRDEGICPFTYDSETGGASHLDSGVPFNPEPVERPTEMHVNGDILRRCLDRRKLEPLVASGPYEPRFMQLLDELDAGAKVPSQDSNSKAEAYYRMGYGVLRYFLASPF</sequence>
<dbReference type="PANTHER" id="PTHR10644">
    <property type="entry name" value="DNA REPAIR/RNA PROCESSING CPSF FAMILY"/>
    <property type="match status" value="1"/>
</dbReference>
<feature type="domain" description="RSE1/DDB1/CPSF1 first beta-propeller" evidence="1">
    <location>
        <begin position="57"/>
        <end position="447"/>
    </location>
</feature>
<dbReference type="AlphaFoldDB" id="A0AAD9MC48"/>
<comment type="caution">
    <text evidence="2">The sequence shown here is derived from an EMBL/GenBank/DDBJ whole genome shotgun (WGS) entry which is preliminary data.</text>
</comment>
<evidence type="ECO:0000259" key="1">
    <source>
        <dbReference type="Pfam" id="PF10433"/>
    </source>
</evidence>
<evidence type="ECO:0000313" key="2">
    <source>
        <dbReference type="EMBL" id="KAK2067561.1"/>
    </source>
</evidence>
<name>A0AAD9MC48_9PEZI</name>
<proteinExistence type="predicted"/>
<keyword evidence="3" id="KW-1185">Reference proteome</keyword>
<dbReference type="Proteomes" id="UP001217918">
    <property type="component" value="Unassembled WGS sequence"/>
</dbReference>
<reference evidence="2" key="1">
    <citation type="journal article" date="2023" name="Mol. Plant Microbe Interact.">
        <title>Elucidating the Obligate Nature and Biological Capacity of an Invasive Fungal Corn Pathogen.</title>
        <authorList>
            <person name="MacCready J.S."/>
            <person name="Roggenkamp E.M."/>
            <person name="Gdanetz K."/>
            <person name="Chilvers M.I."/>
        </authorList>
    </citation>
    <scope>NUCLEOTIDE SEQUENCE</scope>
    <source>
        <strain evidence="2">PM02</strain>
    </source>
</reference>
<dbReference type="InterPro" id="IPR050358">
    <property type="entry name" value="RSE1/DDB1/CFT1"/>
</dbReference>
<protein>
    <recommendedName>
        <fullName evidence="1">RSE1/DDB1/CPSF1 first beta-propeller domain-containing protein</fullName>
    </recommendedName>
</protein>
<accession>A0AAD9MC48</accession>
<dbReference type="InterPro" id="IPR018846">
    <property type="entry name" value="Beta-prop_RSE1/DDB1/CPSF1_1st"/>
</dbReference>
<dbReference type="Pfam" id="PF10433">
    <property type="entry name" value="Beta-prop_RSE1_1st"/>
    <property type="match status" value="1"/>
</dbReference>
<gene>
    <name evidence="2" type="ORF">P8C59_001294</name>
</gene>
<dbReference type="Gene3D" id="2.130.10.10">
    <property type="entry name" value="YVTN repeat-like/Quinoprotein amine dehydrogenase"/>
    <property type="match status" value="1"/>
</dbReference>
<evidence type="ECO:0000313" key="3">
    <source>
        <dbReference type="Proteomes" id="UP001217918"/>
    </source>
</evidence>
<dbReference type="EMBL" id="JAQQPM010000001">
    <property type="protein sequence ID" value="KAK2067561.1"/>
    <property type="molecule type" value="Genomic_DNA"/>
</dbReference>
<organism evidence="2 3">
    <name type="scientific">Phyllachora maydis</name>
    <dbReference type="NCBI Taxonomy" id="1825666"/>
    <lineage>
        <taxon>Eukaryota</taxon>
        <taxon>Fungi</taxon>
        <taxon>Dikarya</taxon>
        <taxon>Ascomycota</taxon>
        <taxon>Pezizomycotina</taxon>
        <taxon>Sordariomycetes</taxon>
        <taxon>Sordariomycetidae</taxon>
        <taxon>Phyllachorales</taxon>
        <taxon>Phyllachoraceae</taxon>
        <taxon>Phyllachora</taxon>
    </lineage>
</organism>
<dbReference type="InterPro" id="IPR015943">
    <property type="entry name" value="WD40/YVTN_repeat-like_dom_sf"/>
</dbReference>